<dbReference type="InterPro" id="IPR011969">
    <property type="entry name" value="Clan_AA_Asp_peptidase_C"/>
</dbReference>
<dbReference type="CDD" id="cd05483">
    <property type="entry name" value="retropepsin_like_bacteria"/>
    <property type="match status" value="1"/>
</dbReference>
<keyword evidence="1" id="KW-0732">Signal</keyword>
<accession>A0ABY5HDK4</accession>
<feature type="chain" id="PRO_5045818292" evidence="1">
    <location>
        <begin position="22"/>
        <end position="215"/>
    </location>
</feature>
<keyword evidence="2" id="KW-0645">Protease</keyword>
<sequence length="215" mass="22687">MQCLKWLGLGLLLTAVGFAWAAPQVRVVGLFPGAAVLNVDGQRKLVKVGQTGPGGVVVVSADSRGAVLRVEGVERSYGLSREYSNGFAEPTRRQLSIAKGVGGHYWIAGSVNGHPVQFLVDTGATAVALNDGQARRLGIDYRVSGLPLQVNTASGTVRGWRVNLNSVKVGDLEVLGVEAVVLEGGSPTEALLGMSFLSRVGWKVEQDVLMLESKH</sequence>
<feature type="signal peptide" evidence="1">
    <location>
        <begin position="1"/>
        <end position="21"/>
    </location>
</feature>
<keyword evidence="2" id="KW-0378">Hydrolase</keyword>
<evidence type="ECO:0000256" key="1">
    <source>
        <dbReference type="SAM" id="SignalP"/>
    </source>
</evidence>
<organism evidence="2 3">
    <name type="scientific">Pseudomonas benzenivorans</name>
    <dbReference type="NCBI Taxonomy" id="556533"/>
    <lineage>
        <taxon>Bacteria</taxon>
        <taxon>Pseudomonadati</taxon>
        <taxon>Pseudomonadota</taxon>
        <taxon>Gammaproteobacteria</taxon>
        <taxon>Pseudomonadales</taxon>
        <taxon>Pseudomonadaceae</taxon>
        <taxon>Pseudomonas</taxon>
    </lineage>
</organism>
<dbReference type="RefSeq" id="WP_255840534.1">
    <property type="nucleotide sequence ID" value="NZ_CP073346.1"/>
</dbReference>
<dbReference type="GO" id="GO:0008233">
    <property type="term" value="F:peptidase activity"/>
    <property type="evidence" value="ECO:0007669"/>
    <property type="project" value="UniProtKB-KW"/>
</dbReference>
<proteinExistence type="predicted"/>
<dbReference type="Pfam" id="PF13975">
    <property type="entry name" value="gag-asp_proteas"/>
    <property type="match status" value="1"/>
</dbReference>
<protein>
    <submittedName>
        <fullName evidence="2">TIGR02281 family clan AA aspartic protease</fullName>
        <ecNumber evidence="2">3.4.23.-</ecNumber>
    </submittedName>
</protein>
<dbReference type="EC" id="3.4.23.-" evidence="2"/>
<keyword evidence="3" id="KW-1185">Reference proteome</keyword>
<dbReference type="SUPFAM" id="SSF50630">
    <property type="entry name" value="Acid proteases"/>
    <property type="match status" value="1"/>
</dbReference>
<dbReference type="Proteomes" id="UP001059672">
    <property type="component" value="Chromosome"/>
</dbReference>
<dbReference type="InterPro" id="IPR021109">
    <property type="entry name" value="Peptidase_aspartic_dom_sf"/>
</dbReference>
<dbReference type="GO" id="GO:0006508">
    <property type="term" value="P:proteolysis"/>
    <property type="evidence" value="ECO:0007669"/>
    <property type="project" value="UniProtKB-KW"/>
</dbReference>
<evidence type="ECO:0000313" key="3">
    <source>
        <dbReference type="Proteomes" id="UP001059672"/>
    </source>
</evidence>
<dbReference type="NCBIfam" id="TIGR02281">
    <property type="entry name" value="clan_AA_DTGA"/>
    <property type="match status" value="1"/>
</dbReference>
<name>A0ABY5HDK4_9PSED</name>
<dbReference type="InterPro" id="IPR034122">
    <property type="entry name" value="Retropepsin-like_bacterial"/>
</dbReference>
<dbReference type="Gene3D" id="2.40.70.10">
    <property type="entry name" value="Acid Proteases"/>
    <property type="match status" value="1"/>
</dbReference>
<evidence type="ECO:0000313" key="2">
    <source>
        <dbReference type="EMBL" id="UTW09922.1"/>
    </source>
</evidence>
<gene>
    <name evidence="2" type="ORF">KDW96_15200</name>
</gene>
<dbReference type="EMBL" id="CP073346">
    <property type="protein sequence ID" value="UTW09922.1"/>
    <property type="molecule type" value="Genomic_DNA"/>
</dbReference>
<reference evidence="2" key="1">
    <citation type="submission" date="2021-04" db="EMBL/GenBank/DDBJ databases">
        <title>Oceanospirillales bacteria with DddD are important DMSP degraders in coastal seawater.</title>
        <authorList>
            <person name="Liu J."/>
        </authorList>
    </citation>
    <scope>NUCLEOTIDE SEQUENCE</scope>
    <source>
        <strain evidence="2">D13-4</strain>
    </source>
</reference>